<dbReference type="EMBL" id="KN817560">
    <property type="protein sequence ID" value="KJA21210.1"/>
    <property type="molecule type" value="Genomic_DNA"/>
</dbReference>
<name>A0A0D2PMZ7_HYPSF</name>
<keyword evidence="3" id="KW-1185">Reference proteome</keyword>
<dbReference type="Proteomes" id="UP000054270">
    <property type="component" value="Unassembled WGS sequence"/>
</dbReference>
<dbReference type="AlphaFoldDB" id="A0A0D2PMZ7"/>
<sequence>MAPPPRFQQPDPIAPAHTPIWRKNMHSPKSQSQCRQRSNNIPRHRASPIFVLRPTAGAPSPAPMPTITPNPDPPYVPRRRGLGLRVPALLRARCSHLLPHPPCPATSRPRSRPSPTPWCATPALLRGASARVRRCARGGGGDPGARPTPTLSLIIALSWAVPARTRAGPRDRAYALGTAAAAVRLYFRSRAAERASWRQLQGVGGPCDASNAKQEQGAPCPLRRRLPRVGPQSSARRNTHRDGCLARGGSLTGAATGVRDAGRFPGPAFAQRAGIRSLRERSDTLAPQWQRRSGSQKWGVNMYSALYSRTALRAAASLWGPPPDKAAAPAQDPRAVRAVKRWRQARTPRGTPAFTYIDTQHQPSRRAPRKCQSPTVVPRKKNTGIFYCPR</sequence>
<feature type="compositionally biased region" description="Pro residues" evidence="1">
    <location>
        <begin position="60"/>
        <end position="76"/>
    </location>
</feature>
<protein>
    <submittedName>
        <fullName evidence="2">Uncharacterized protein</fullName>
    </submittedName>
</protein>
<feature type="compositionally biased region" description="Polar residues" evidence="1">
    <location>
        <begin position="27"/>
        <end position="41"/>
    </location>
</feature>
<reference evidence="3" key="1">
    <citation type="submission" date="2014-04" db="EMBL/GenBank/DDBJ databases">
        <title>Evolutionary Origins and Diversification of the Mycorrhizal Mutualists.</title>
        <authorList>
            <consortium name="DOE Joint Genome Institute"/>
            <consortium name="Mycorrhizal Genomics Consortium"/>
            <person name="Kohler A."/>
            <person name="Kuo A."/>
            <person name="Nagy L.G."/>
            <person name="Floudas D."/>
            <person name="Copeland A."/>
            <person name="Barry K.W."/>
            <person name="Cichocki N."/>
            <person name="Veneault-Fourrey C."/>
            <person name="LaButti K."/>
            <person name="Lindquist E.A."/>
            <person name="Lipzen A."/>
            <person name="Lundell T."/>
            <person name="Morin E."/>
            <person name="Murat C."/>
            <person name="Riley R."/>
            <person name="Ohm R."/>
            <person name="Sun H."/>
            <person name="Tunlid A."/>
            <person name="Henrissat B."/>
            <person name="Grigoriev I.V."/>
            <person name="Hibbett D.S."/>
            <person name="Martin F."/>
        </authorList>
    </citation>
    <scope>NUCLEOTIDE SEQUENCE [LARGE SCALE GENOMIC DNA]</scope>
    <source>
        <strain evidence="3">FD-334 SS-4</strain>
    </source>
</reference>
<organism evidence="2 3">
    <name type="scientific">Hypholoma sublateritium (strain FD-334 SS-4)</name>
    <dbReference type="NCBI Taxonomy" id="945553"/>
    <lineage>
        <taxon>Eukaryota</taxon>
        <taxon>Fungi</taxon>
        <taxon>Dikarya</taxon>
        <taxon>Basidiomycota</taxon>
        <taxon>Agaricomycotina</taxon>
        <taxon>Agaricomycetes</taxon>
        <taxon>Agaricomycetidae</taxon>
        <taxon>Agaricales</taxon>
        <taxon>Agaricineae</taxon>
        <taxon>Strophariaceae</taxon>
        <taxon>Hypholoma</taxon>
    </lineage>
</organism>
<gene>
    <name evidence="2" type="ORF">HYPSUDRAFT_42340</name>
</gene>
<feature type="region of interest" description="Disordered" evidence="1">
    <location>
        <begin position="1"/>
        <end position="76"/>
    </location>
</feature>
<feature type="region of interest" description="Disordered" evidence="1">
    <location>
        <begin position="201"/>
        <end position="265"/>
    </location>
</feature>
<evidence type="ECO:0000313" key="2">
    <source>
        <dbReference type="EMBL" id="KJA21210.1"/>
    </source>
</evidence>
<accession>A0A0D2PMZ7</accession>
<evidence type="ECO:0000256" key="1">
    <source>
        <dbReference type="SAM" id="MobiDB-lite"/>
    </source>
</evidence>
<proteinExistence type="predicted"/>
<evidence type="ECO:0000313" key="3">
    <source>
        <dbReference type="Proteomes" id="UP000054270"/>
    </source>
</evidence>
<feature type="region of interest" description="Disordered" evidence="1">
    <location>
        <begin position="347"/>
        <end position="376"/>
    </location>
</feature>